<gene>
    <name evidence="1" type="ORF">NE398_08945</name>
</gene>
<comment type="caution">
    <text evidence="1">The sequence shown here is derived from an EMBL/GenBank/DDBJ whole genome shotgun (WGS) entry which is preliminary data.</text>
</comment>
<dbReference type="AlphaFoldDB" id="A0A9X4B124"/>
<proteinExistence type="predicted"/>
<dbReference type="RefSeq" id="WP_272470302.1">
    <property type="nucleotide sequence ID" value="NZ_JAMRYU010000008.1"/>
</dbReference>
<evidence type="ECO:0000313" key="1">
    <source>
        <dbReference type="EMBL" id="MDC4240292.1"/>
    </source>
</evidence>
<organism evidence="1 2">
    <name type="scientific">Clostridium tertium</name>
    <dbReference type="NCBI Taxonomy" id="1559"/>
    <lineage>
        <taxon>Bacteria</taxon>
        <taxon>Bacillati</taxon>
        <taxon>Bacillota</taxon>
        <taxon>Clostridia</taxon>
        <taxon>Eubacteriales</taxon>
        <taxon>Clostridiaceae</taxon>
        <taxon>Clostridium</taxon>
    </lineage>
</organism>
<keyword evidence="2" id="KW-1185">Reference proteome</keyword>
<name>A0A9X4B124_9CLOT</name>
<dbReference type="EMBL" id="JAMRYU010000008">
    <property type="protein sequence ID" value="MDC4240292.1"/>
    <property type="molecule type" value="Genomic_DNA"/>
</dbReference>
<dbReference type="Proteomes" id="UP001141183">
    <property type="component" value="Unassembled WGS sequence"/>
</dbReference>
<reference evidence="1" key="1">
    <citation type="submission" date="2022-05" db="EMBL/GenBank/DDBJ databases">
        <title>Draft genome sequence of Clostridium tertium strain CP3 isolated from Peru.</title>
        <authorList>
            <person name="Hurtado R."/>
            <person name="Lima L."/>
            <person name="Sousa T."/>
            <person name="Jaiswal A.K."/>
            <person name="Tiwari S."/>
            <person name="Maturrano L."/>
            <person name="Brenig B."/>
            <person name="Azevedo V."/>
        </authorList>
    </citation>
    <scope>NUCLEOTIDE SEQUENCE</scope>
    <source>
        <strain evidence="1">CP3</strain>
    </source>
</reference>
<protein>
    <submittedName>
        <fullName evidence="1">Uncharacterized protein</fullName>
    </submittedName>
</protein>
<accession>A0A9X4B124</accession>
<sequence>MGKFKELYIKYSNLDEEIKKTINSYPQEFITDKNNIRLSLLQYIIRSNKYIYEIKAINGTAHLWTWSDFRRKSKGRVLSYKTEANIILSQIIEFYNDVDINLLNKYGLEIVKKIK</sequence>
<evidence type="ECO:0000313" key="2">
    <source>
        <dbReference type="Proteomes" id="UP001141183"/>
    </source>
</evidence>